<evidence type="ECO:0000259" key="5">
    <source>
        <dbReference type="SMART" id="SM00507"/>
    </source>
</evidence>
<dbReference type="Gene3D" id="1.10.30.50">
    <property type="match status" value="1"/>
</dbReference>
<evidence type="ECO:0000313" key="7">
    <source>
        <dbReference type="Proteomes" id="UP001629367"/>
    </source>
</evidence>
<evidence type="ECO:0000256" key="2">
    <source>
        <dbReference type="ARBA" id="ARBA00022801"/>
    </source>
</evidence>
<sequence>MPRKAPTPCRHAGCAALLDKPGYCDEHKRDSIGWRPDRERGNRHARGFGSGWDRKRLLILKRDCGLCQPCLKVAQIVQATQVDHIVPRGEGGTSDEDNLQSICADCHATKTAQESARARKRAAGSLI</sequence>
<reference evidence="6 7" key="1">
    <citation type="journal article" date="2024" name="Chem. Sci.">
        <title>Discovery of megapolipeptins by genome mining of a Burkholderiales bacteria collection.</title>
        <authorList>
            <person name="Paulo B.S."/>
            <person name="Recchia M.J.J."/>
            <person name="Lee S."/>
            <person name="Fergusson C.H."/>
            <person name="Romanowski S.B."/>
            <person name="Hernandez A."/>
            <person name="Krull N."/>
            <person name="Liu D.Y."/>
            <person name="Cavanagh H."/>
            <person name="Bos A."/>
            <person name="Gray C.A."/>
            <person name="Murphy B.T."/>
            <person name="Linington R.G."/>
            <person name="Eustaquio A.S."/>
        </authorList>
    </citation>
    <scope>NUCLEOTIDE SEQUENCE [LARGE SCALE GENOMIC DNA]</scope>
    <source>
        <strain evidence="6 7">RL17-335-BIF-A</strain>
    </source>
</reference>
<evidence type="ECO:0000256" key="3">
    <source>
        <dbReference type="ARBA" id="ARBA00038412"/>
    </source>
</evidence>
<evidence type="ECO:0000313" key="6">
    <source>
        <dbReference type="EMBL" id="MFM0595342.1"/>
    </source>
</evidence>
<gene>
    <name evidence="6" type="ORF">PQQ68_20165</name>
</gene>
<dbReference type="PANTHER" id="PTHR41286">
    <property type="entry name" value="HNH NUCLEASE YAJD-RELATED"/>
    <property type="match status" value="1"/>
</dbReference>
<name>A0ABW9DAM3_9BURK</name>
<dbReference type="SMART" id="SM00507">
    <property type="entry name" value="HNHc"/>
    <property type="match status" value="1"/>
</dbReference>
<proteinExistence type="inferred from homology"/>
<dbReference type="CDD" id="cd00085">
    <property type="entry name" value="HNHc"/>
    <property type="match status" value="1"/>
</dbReference>
<accession>A0ABW9DAM3</accession>
<keyword evidence="7" id="KW-1185">Reference proteome</keyword>
<dbReference type="InterPro" id="IPR003615">
    <property type="entry name" value="HNH_nuc"/>
</dbReference>
<dbReference type="RefSeq" id="WP_408214713.1">
    <property type="nucleotide sequence ID" value="NZ_JAQQBZ010000014.1"/>
</dbReference>
<dbReference type="Proteomes" id="UP001629367">
    <property type="component" value="Unassembled WGS sequence"/>
</dbReference>
<keyword evidence="2" id="KW-0378">Hydrolase</keyword>
<dbReference type="InterPro" id="IPR002711">
    <property type="entry name" value="HNH"/>
</dbReference>
<organism evidence="6 7">
    <name type="scientific">Paraburkholderia dilworthii</name>
    <dbReference type="NCBI Taxonomy" id="948106"/>
    <lineage>
        <taxon>Bacteria</taxon>
        <taxon>Pseudomonadati</taxon>
        <taxon>Pseudomonadota</taxon>
        <taxon>Betaproteobacteria</taxon>
        <taxon>Burkholderiales</taxon>
        <taxon>Burkholderiaceae</taxon>
        <taxon>Paraburkholderia</taxon>
    </lineage>
</organism>
<evidence type="ECO:0000256" key="4">
    <source>
        <dbReference type="ARBA" id="ARBA00040194"/>
    </source>
</evidence>
<dbReference type="GO" id="GO:0004519">
    <property type="term" value="F:endonuclease activity"/>
    <property type="evidence" value="ECO:0007669"/>
    <property type="project" value="UniProtKB-KW"/>
</dbReference>
<dbReference type="PANTHER" id="PTHR41286:SF1">
    <property type="entry name" value="HNH NUCLEASE YAJD-RELATED"/>
    <property type="match status" value="1"/>
</dbReference>
<dbReference type="Pfam" id="PF01844">
    <property type="entry name" value="HNH"/>
    <property type="match status" value="1"/>
</dbReference>
<comment type="similarity">
    <text evidence="3">Belongs to the HNH nuclease family.</text>
</comment>
<keyword evidence="6" id="KW-0255">Endonuclease</keyword>
<evidence type="ECO:0000256" key="1">
    <source>
        <dbReference type="ARBA" id="ARBA00022722"/>
    </source>
</evidence>
<feature type="domain" description="HNH nuclease" evidence="5">
    <location>
        <begin position="54"/>
        <end position="108"/>
    </location>
</feature>
<protein>
    <recommendedName>
        <fullName evidence="4">Putative HNH nuclease YajD</fullName>
    </recommendedName>
</protein>
<dbReference type="EMBL" id="JAQQBZ010000014">
    <property type="protein sequence ID" value="MFM0595342.1"/>
    <property type="molecule type" value="Genomic_DNA"/>
</dbReference>
<keyword evidence="1" id="KW-0540">Nuclease</keyword>
<comment type="caution">
    <text evidence="6">The sequence shown here is derived from an EMBL/GenBank/DDBJ whole genome shotgun (WGS) entry which is preliminary data.</text>
</comment>